<protein>
    <recommendedName>
        <fullName evidence="4 10">L-aspartate oxidase</fullName>
        <ecNumber evidence="4 10">1.4.3.16</ecNumber>
    </recommendedName>
</protein>
<dbReference type="Pfam" id="PF00890">
    <property type="entry name" value="FAD_binding_2"/>
    <property type="match status" value="1"/>
</dbReference>
<comment type="cofactor">
    <cofactor evidence="1 11">
        <name>FAD</name>
        <dbReference type="ChEBI" id="CHEBI:57692"/>
    </cofactor>
</comment>
<evidence type="ECO:0000313" key="14">
    <source>
        <dbReference type="Proteomes" id="UP000290092"/>
    </source>
</evidence>
<evidence type="ECO:0000256" key="1">
    <source>
        <dbReference type="ARBA" id="ARBA00001974"/>
    </source>
</evidence>
<dbReference type="Gene3D" id="1.20.58.100">
    <property type="entry name" value="Fumarate reductase/succinate dehydrogenase flavoprotein-like, C-terminal domain"/>
    <property type="match status" value="1"/>
</dbReference>
<evidence type="ECO:0000256" key="5">
    <source>
        <dbReference type="ARBA" id="ARBA00022630"/>
    </source>
</evidence>
<dbReference type="InterPro" id="IPR036188">
    <property type="entry name" value="FAD/NAD-bd_sf"/>
</dbReference>
<reference evidence="13 14" key="1">
    <citation type="submission" date="2017-09" db="EMBL/GenBank/DDBJ databases">
        <title>Genomics of the genus Arcobacter.</title>
        <authorList>
            <person name="Perez-Cataluna A."/>
            <person name="Figueras M.J."/>
            <person name="Salas-Masso N."/>
        </authorList>
    </citation>
    <scope>NUCLEOTIDE SEQUENCE [LARGE SCALE GENOMIC DNA]</scope>
    <source>
        <strain evidence="13 14">CECT 7386</strain>
    </source>
</reference>
<dbReference type="FunFam" id="3.90.700.10:FF:000002">
    <property type="entry name" value="L-aspartate oxidase"/>
    <property type="match status" value="1"/>
</dbReference>
<dbReference type="RefSeq" id="WP_114842204.1">
    <property type="nucleotide sequence ID" value="NZ_CP031219.1"/>
</dbReference>
<comment type="caution">
    <text evidence="13">The sequence shown here is derived from an EMBL/GenBank/DDBJ whole genome shotgun (WGS) entry which is preliminary data.</text>
</comment>
<evidence type="ECO:0000256" key="4">
    <source>
        <dbReference type="ARBA" id="ARBA00012173"/>
    </source>
</evidence>
<comment type="function">
    <text evidence="11">Catalyzes the oxidation of L-aspartate to iminoaspartate.</text>
</comment>
<keyword evidence="5 11" id="KW-0285">Flavoprotein</keyword>
<dbReference type="SUPFAM" id="SSF46977">
    <property type="entry name" value="Succinate dehydrogenase/fumarate reductase flavoprotein C-terminal domain"/>
    <property type="match status" value="1"/>
</dbReference>
<dbReference type="EMBL" id="NXID01000030">
    <property type="protein sequence ID" value="RXK15358.1"/>
    <property type="molecule type" value="Genomic_DNA"/>
</dbReference>
<dbReference type="InterPro" id="IPR027477">
    <property type="entry name" value="Succ_DH/fumarate_Rdtase_cat_sf"/>
</dbReference>
<dbReference type="GO" id="GO:0034628">
    <property type="term" value="P:'de novo' NAD+ biosynthetic process from L-aspartate"/>
    <property type="evidence" value="ECO:0007669"/>
    <property type="project" value="TreeGrafter"/>
</dbReference>
<comment type="pathway">
    <text evidence="2 11">Cofactor biosynthesis; NAD(+) biosynthesis; iminoaspartate from L-aspartate (oxidase route): step 1/1.</text>
</comment>
<keyword evidence="6 11" id="KW-0662">Pyridine nucleotide biosynthesis</keyword>
<keyword evidence="14" id="KW-1185">Reference proteome</keyword>
<accession>A0AAX2AHF4</accession>
<dbReference type="PANTHER" id="PTHR42716">
    <property type="entry name" value="L-ASPARTATE OXIDASE"/>
    <property type="match status" value="1"/>
</dbReference>
<comment type="subcellular location">
    <subcellularLocation>
        <location evidence="11">Cytoplasm</location>
    </subcellularLocation>
</comment>
<comment type="similarity">
    <text evidence="3 11">Belongs to the FAD-dependent oxidoreductase 2 family. NadB subfamily.</text>
</comment>
<dbReference type="KEGG" id="amyt:AMYT_1791"/>
<evidence type="ECO:0000256" key="3">
    <source>
        <dbReference type="ARBA" id="ARBA00008562"/>
    </source>
</evidence>
<dbReference type="PANTHER" id="PTHR42716:SF2">
    <property type="entry name" value="L-ASPARTATE OXIDASE, CHLOROPLASTIC"/>
    <property type="match status" value="1"/>
</dbReference>
<dbReference type="SUPFAM" id="SSF56425">
    <property type="entry name" value="Succinate dehydrogenase/fumarate reductase flavoprotein, catalytic domain"/>
    <property type="match status" value="1"/>
</dbReference>
<keyword evidence="8 11" id="KW-0560">Oxidoreductase</keyword>
<evidence type="ECO:0000256" key="11">
    <source>
        <dbReference type="RuleBase" id="RU362049"/>
    </source>
</evidence>
<evidence type="ECO:0000256" key="6">
    <source>
        <dbReference type="ARBA" id="ARBA00022642"/>
    </source>
</evidence>
<evidence type="ECO:0000259" key="12">
    <source>
        <dbReference type="Pfam" id="PF00890"/>
    </source>
</evidence>
<dbReference type="GO" id="GO:0008734">
    <property type="term" value="F:L-aspartate oxidase activity"/>
    <property type="evidence" value="ECO:0007669"/>
    <property type="project" value="UniProtKB-UniRule"/>
</dbReference>
<gene>
    <name evidence="13" type="primary">nadB</name>
    <name evidence="13" type="ORF">CP985_08900</name>
</gene>
<name>A0AAX2AHF4_9BACT</name>
<dbReference type="EC" id="1.4.3.16" evidence="4 10"/>
<dbReference type="GO" id="GO:0005737">
    <property type="term" value="C:cytoplasm"/>
    <property type="evidence" value="ECO:0007669"/>
    <property type="project" value="UniProtKB-SubCell"/>
</dbReference>
<feature type="domain" description="FAD-dependent oxidoreductase 2 FAD-binding" evidence="12">
    <location>
        <begin position="5"/>
        <end position="372"/>
    </location>
</feature>
<evidence type="ECO:0000313" key="13">
    <source>
        <dbReference type="EMBL" id="RXK15358.1"/>
    </source>
</evidence>
<comment type="catalytic activity">
    <reaction evidence="9">
        <text>L-aspartate + O2 = iminosuccinate + H2O2</text>
        <dbReference type="Rhea" id="RHEA:25876"/>
        <dbReference type="ChEBI" id="CHEBI:15379"/>
        <dbReference type="ChEBI" id="CHEBI:16240"/>
        <dbReference type="ChEBI" id="CHEBI:29991"/>
        <dbReference type="ChEBI" id="CHEBI:77875"/>
        <dbReference type="EC" id="1.4.3.16"/>
    </reaction>
    <physiologicalReaction direction="left-to-right" evidence="9">
        <dbReference type="Rhea" id="RHEA:25877"/>
    </physiologicalReaction>
</comment>
<evidence type="ECO:0000256" key="2">
    <source>
        <dbReference type="ARBA" id="ARBA00004950"/>
    </source>
</evidence>
<dbReference type="InterPro" id="IPR037099">
    <property type="entry name" value="Fum_R/Succ_DH_flav-like_C_sf"/>
</dbReference>
<evidence type="ECO:0000256" key="10">
    <source>
        <dbReference type="NCBIfam" id="TIGR00551"/>
    </source>
</evidence>
<organism evidence="13 14">
    <name type="scientific">Malaciobacter mytili LMG 24559</name>
    <dbReference type="NCBI Taxonomy" id="1032238"/>
    <lineage>
        <taxon>Bacteria</taxon>
        <taxon>Pseudomonadati</taxon>
        <taxon>Campylobacterota</taxon>
        <taxon>Epsilonproteobacteria</taxon>
        <taxon>Campylobacterales</taxon>
        <taxon>Arcobacteraceae</taxon>
        <taxon>Malaciobacter</taxon>
    </lineage>
</organism>
<dbReference type="InterPro" id="IPR005288">
    <property type="entry name" value="NadB"/>
</dbReference>
<dbReference type="InterPro" id="IPR003953">
    <property type="entry name" value="FAD-dep_OxRdtase_2_FAD-bd"/>
</dbReference>
<evidence type="ECO:0000256" key="9">
    <source>
        <dbReference type="ARBA" id="ARBA00048305"/>
    </source>
</evidence>
<dbReference type="AlphaFoldDB" id="A0AAX2AHF4"/>
<dbReference type="NCBIfam" id="TIGR00551">
    <property type="entry name" value="nadB"/>
    <property type="match status" value="1"/>
</dbReference>
<evidence type="ECO:0000256" key="8">
    <source>
        <dbReference type="ARBA" id="ARBA00023002"/>
    </source>
</evidence>
<sequence>MQVYDYLIIGSGVAGLNAARLLPKDKKVLLLCKKSPWECNTFWAQGGIATAVDEEDIAVHIQDTMTAGVDYNDKKAVEILSKNSLSSIHDLIQAGLKFDLNAKGNLAFTKEAAHSRSRILHADGDATGRMIHMFLIEQFPHEMLTEAVVSDLLIKDGICYGAQFFTSETKQKTVYAHNTIIASGGVGSLYKYHTNSTAIAGEVQGICIEKGIKLKDMEMLQFHPTVVKGTHFARKPLLSEALRGEGAYIVDEDNKRFLFDYHKDGELAPRDVVSRAIFDYAKKHKKGIFLSFESFEKNFFKKRFPNIYANLKDLGFELPFERVPISPAFHYTMGGIPTDTDGKVLGMKNLYAIGEAACTGVHGANRLASNSLLEGVVFSKLAVEHSLQNNFKISHENYTNKIKSYIRNQEIDKPIKDNLRRIMWDTAAIVREEDKLKQSLKTIEEYLQQEVGRLLYLRLLTAKAILEAAINRKESLGAHFLIRNEA</sequence>
<dbReference type="Gene3D" id="3.50.50.60">
    <property type="entry name" value="FAD/NAD(P)-binding domain"/>
    <property type="match status" value="1"/>
</dbReference>
<keyword evidence="7 11" id="KW-0274">FAD</keyword>
<proteinExistence type="inferred from homology"/>
<dbReference type="SUPFAM" id="SSF51905">
    <property type="entry name" value="FAD/NAD(P)-binding domain"/>
    <property type="match status" value="1"/>
</dbReference>
<dbReference type="Gene3D" id="3.90.700.10">
    <property type="entry name" value="Succinate dehydrogenase/fumarate reductase flavoprotein, catalytic domain"/>
    <property type="match status" value="1"/>
</dbReference>
<evidence type="ECO:0000256" key="7">
    <source>
        <dbReference type="ARBA" id="ARBA00022827"/>
    </source>
</evidence>
<dbReference type="Proteomes" id="UP000290092">
    <property type="component" value="Unassembled WGS sequence"/>
</dbReference>